<accession>A0ABS1JU88</accession>
<name>A0ABS1JU88_9BURK</name>
<evidence type="ECO:0000313" key="3">
    <source>
        <dbReference type="Proteomes" id="UP000622707"/>
    </source>
</evidence>
<reference evidence="2 3" key="1">
    <citation type="journal article" date="2017" name="Int. J. Syst. Evol. Microbiol.">
        <title>Ramlibacter alkalitolerans sp. nov., alkali-tolerant bacterium isolated from soil of ginseng.</title>
        <authorList>
            <person name="Lee D.H."/>
            <person name="Cha C.J."/>
        </authorList>
    </citation>
    <scope>NUCLEOTIDE SEQUENCE [LARGE SCALE GENOMIC DNA]</scope>
    <source>
        <strain evidence="2 3">KACC 19305</strain>
    </source>
</reference>
<keyword evidence="1" id="KW-0732">Signal</keyword>
<dbReference type="Proteomes" id="UP000622707">
    <property type="component" value="Unassembled WGS sequence"/>
</dbReference>
<organism evidence="2 3">
    <name type="scientific">Ramlibacter alkalitolerans</name>
    <dbReference type="NCBI Taxonomy" id="2039631"/>
    <lineage>
        <taxon>Bacteria</taxon>
        <taxon>Pseudomonadati</taxon>
        <taxon>Pseudomonadota</taxon>
        <taxon>Betaproteobacteria</taxon>
        <taxon>Burkholderiales</taxon>
        <taxon>Comamonadaceae</taxon>
        <taxon>Ramlibacter</taxon>
    </lineage>
</organism>
<evidence type="ECO:0000256" key="1">
    <source>
        <dbReference type="SAM" id="SignalP"/>
    </source>
</evidence>
<keyword evidence="3" id="KW-1185">Reference proteome</keyword>
<gene>
    <name evidence="2" type="ORF">JI746_21675</name>
</gene>
<sequence>MKPNRTLAVLLAGALTASSAAPAGAPNPLSFKMVTKQGLDAAVISHAVKTIERGHARAMGRLSEGTLRQLDALEMADPFEHGPFPPNELPGMTWAMRGIDSDTSLLCVSFRVPSADAWVKALKGLTNVGMSAADANTCSELPGYGVPPAAYPTLITGVKVLDRRDVPLPTVIPEGIRIDGADATAVMGPGVILRSGAQGGYTDLVLTNQAVVLEDGAAGEPANPRLSISSVELRPGFGQANDCGELHVGASCRIRLSYDGLAGDYRVGSLRLEFSDGSVAVIGLLGRTR</sequence>
<dbReference type="RefSeq" id="WP_201692365.1">
    <property type="nucleotide sequence ID" value="NZ_JAEQND010000013.1"/>
</dbReference>
<proteinExistence type="predicted"/>
<dbReference type="EMBL" id="JAEQND010000013">
    <property type="protein sequence ID" value="MBL0427731.1"/>
    <property type="molecule type" value="Genomic_DNA"/>
</dbReference>
<protein>
    <submittedName>
        <fullName evidence="2">Uncharacterized protein</fullName>
    </submittedName>
</protein>
<feature type="chain" id="PRO_5045677180" evidence="1">
    <location>
        <begin position="24"/>
        <end position="289"/>
    </location>
</feature>
<evidence type="ECO:0000313" key="2">
    <source>
        <dbReference type="EMBL" id="MBL0427731.1"/>
    </source>
</evidence>
<comment type="caution">
    <text evidence="2">The sequence shown here is derived from an EMBL/GenBank/DDBJ whole genome shotgun (WGS) entry which is preliminary data.</text>
</comment>
<feature type="signal peptide" evidence="1">
    <location>
        <begin position="1"/>
        <end position="23"/>
    </location>
</feature>